<dbReference type="GO" id="GO:0016791">
    <property type="term" value="F:phosphatase activity"/>
    <property type="evidence" value="ECO:0007669"/>
    <property type="project" value="InterPro"/>
</dbReference>
<dbReference type="InterPro" id="IPR029044">
    <property type="entry name" value="Nucleotide-diphossugar_trans"/>
</dbReference>
<comment type="caution">
    <text evidence="9">The sequence shown here is derived from an EMBL/GenBank/DDBJ whole genome shotgun (WGS) entry which is preliminary data.</text>
</comment>
<keyword evidence="5 9" id="KW-0378">Hydrolase</keyword>
<dbReference type="NCBIfam" id="TIGR01656">
    <property type="entry name" value="Histidinol-ppas"/>
    <property type="match status" value="1"/>
</dbReference>
<evidence type="ECO:0000313" key="10">
    <source>
        <dbReference type="Proteomes" id="UP000053707"/>
    </source>
</evidence>
<dbReference type="RefSeq" id="WP_064394815.1">
    <property type="nucleotide sequence ID" value="NZ_LQIR01000006.1"/>
</dbReference>
<keyword evidence="10" id="KW-1185">Reference proteome</keyword>
<dbReference type="PANTHER" id="PTHR42891:SF1">
    <property type="entry name" value="D-GLYCERO-BETA-D-MANNO-HEPTOSE-1,7-BISPHOSPHATE 7-PHOSPHATASE"/>
    <property type="match status" value="1"/>
</dbReference>
<dbReference type="NCBIfam" id="TIGR01662">
    <property type="entry name" value="HAD-SF-IIIA"/>
    <property type="match status" value="1"/>
</dbReference>
<evidence type="ECO:0000259" key="8">
    <source>
        <dbReference type="Pfam" id="PF00535"/>
    </source>
</evidence>
<dbReference type="Proteomes" id="UP000053707">
    <property type="component" value="Unassembled WGS sequence"/>
</dbReference>
<evidence type="ECO:0000313" key="9">
    <source>
        <dbReference type="EMBL" id="KUI19485.1"/>
    </source>
</evidence>
<dbReference type="Gene3D" id="3.90.550.10">
    <property type="entry name" value="Spore Coat Polysaccharide Biosynthesis Protein SpsA, Chain A"/>
    <property type="match status" value="1"/>
</dbReference>
<evidence type="ECO:0000256" key="4">
    <source>
        <dbReference type="ARBA" id="ARBA00022723"/>
    </source>
</evidence>
<keyword evidence="4" id="KW-0479">Metal-binding</keyword>
<proteinExistence type="inferred from homology"/>
<dbReference type="SUPFAM" id="SSF53448">
    <property type="entry name" value="Nucleotide-diphospho-sugar transferases"/>
    <property type="match status" value="1"/>
</dbReference>
<comment type="similarity">
    <text evidence="2">Belongs to the GmhB family.</text>
</comment>
<dbReference type="InterPro" id="IPR006543">
    <property type="entry name" value="Histidinol-phos"/>
</dbReference>
<keyword evidence="6" id="KW-0119">Carbohydrate metabolism</keyword>
<sequence length="497" mass="53663">MTPSFSVVVPTVGRPSLHRLLAEFDGSAGPAPAAVIVVDDRPRPHPPLEVDSRLPVTVLRSGGRGPAAARNTGWRATRTEWVCFLDDDVVPQPDWFTALAEDLAKADVESAAGSQAVIDVPRVAGRKATDDEQRTQRLAEAKWITADMAFRRDVLVDVGGFDERFPRAYREDSDIALRINQAGNGIVRGSRRCTHPVANATLMSSVRAQIGNRDNALLRRKFGWRWRSAIGEGRGRLPAHSVTTAAAVVAALSAVAGRWRVARTAAAAWALLTGQFAIRRVRSGPRTFTEAARMTLTSALIPPVAVWHRVAGEWAFRSARRDPPLAVLLDRDDTIIEDGPYLNDPARVRPLPGAHRALDRLRRNGLLLAIVSNQSGVAKGLISTEQLESVNAEVDSALGPFDSWHLCAHDADDECRCRKPAPGMVEDAAAALGVHPSRCVMIGDTGGDVEAALSAGADAILVPTDRTLRHEISEALIKARVATSIDEAVSMVLRDCR</sequence>
<dbReference type="EMBL" id="LQIR01000006">
    <property type="protein sequence ID" value="KUI19485.1"/>
    <property type="molecule type" value="Genomic_DNA"/>
</dbReference>
<keyword evidence="3" id="KW-0963">Cytoplasm</keyword>
<evidence type="ECO:0000256" key="3">
    <source>
        <dbReference type="ARBA" id="ARBA00022490"/>
    </source>
</evidence>
<evidence type="ECO:0000256" key="5">
    <source>
        <dbReference type="ARBA" id="ARBA00022801"/>
    </source>
</evidence>
<comment type="subcellular location">
    <subcellularLocation>
        <location evidence="1">Cytoplasm</location>
    </subcellularLocation>
</comment>
<dbReference type="GO" id="GO:0046872">
    <property type="term" value="F:metal ion binding"/>
    <property type="evidence" value="ECO:0007669"/>
    <property type="project" value="UniProtKB-KW"/>
</dbReference>
<reference evidence="9 10" key="1">
    <citation type="submission" date="2016-01" db="EMBL/GenBank/DDBJ databases">
        <authorList>
            <consortium name="TB Trials Study Group"/>
            <person name="Sutton G."/>
            <person name="Brinkac L."/>
            <person name="Sanka R."/>
            <person name="Adams M."/>
            <person name="Lau E.L."/>
            <person name="Macaden R."/>
            <person name="Grewal H.M.S."/>
        </authorList>
    </citation>
    <scope>NUCLEOTIDE SEQUENCE [LARGE SCALE GENOMIC DNA]</scope>
    <source>
        <strain evidence="9 10">IS-1744</strain>
    </source>
</reference>
<gene>
    <name evidence="9" type="ORF">AU192_06610</name>
</gene>
<feature type="domain" description="Glycosyltransferase 2-like" evidence="8">
    <location>
        <begin position="6"/>
        <end position="130"/>
    </location>
</feature>
<dbReference type="InterPro" id="IPR023214">
    <property type="entry name" value="HAD_sf"/>
</dbReference>
<dbReference type="GO" id="GO:0005737">
    <property type="term" value="C:cytoplasm"/>
    <property type="evidence" value="ECO:0007669"/>
    <property type="project" value="UniProtKB-SubCell"/>
</dbReference>
<dbReference type="InterPro" id="IPR004446">
    <property type="entry name" value="Heptose_bisP_phosphatase"/>
</dbReference>
<dbReference type="Pfam" id="PF00535">
    <property type="entry name" value="Glycos_transf_2"/>
    <property type="match status" value="1"/>
</dbReference>
<evidence type="ECO:0000256" key="6">
    <source>
        <dbReference type="ARBA" id="ARBA00023277"/>
    </source>
</evidence>
<accession>A0A101AAN6</accession>
<evidence type="ECO:0000256" key="1">
    <source>
        <dbReference type="ARBA" id="ARBA00004496"/>
    </source>
</evidence>
<dbReference type="PANTHER" id="PTHR42891">
    <property type="entry name" value="D-GLYCERO-BETA-D-MANNO-HEPTOSE-1,7-BISPHOSPHATE 7-PHOSPHATASE"/>
    <property type="match status" value="1"/>
</dbReference>
<dbReference type="AlphaFoldDB" id="A0A101AAN6"/>
<name>A0A101AAN6_9MYCO</name>
<protein>
    <recommendedName>
        <fullName evidence="7">D,D-heptose 1,7-bisphosphate phosphatase</fullName>
    </recommendedName>
</protein>
<dbReference type="GO" id="GO:0005975">
    <property type="term" value="P:carbohydrate metabolic process"/>
    <property type="evidence" value="ECO:0007669"/>
    <property type="project" value="InterPro"/>
</dbReference>
<dbReference type="Gene3D" id="3.40.50.1000">
    <property type="entry name" value="HAD superfamily/HAD-like"/>
    <property type="match status" value="1"/>
</dbReference>
<evidence type="ECO:0000256" key="7">
    <source>
        <dbReference type="ARBA" id="ARBA00031828"/>
    </source>
</evidence>
<evidence type="ECO:0000256" key="2">
    <source>
        <dbReference type="ARBA" id="ARBA00005628"/>
    </source>
</evidence>
<dbReference type="InterPro" id="IPR036412">
    <property type="entry name" value="HAD-like_sf"/>
</dbReference>
<organism evidence="9 10">
    <name type="scientific">Mycobacterium lehmannii</name>
    <dbReference type="NCBI Taxonomy" id="2048550"/>
    <lineage>
        <taxon>Bacteria</taxon>
        <taxon>Bacillati</taxon>
        <taxon>Actinomycetota</taxon>
        <taxon>Actinomycetes</taxon>
        <taxon>Mycobacteriales</taxon>
        <taxon>Mycobacteriaceae</taxon>
        <taxon>Mycobacterium</taxon>
    </lineage>
</organism>
<dbReference type="Pfam" id="PF13242">
    <property type="entry name" value="Hydrolase_like"/>
    <property type="match status" value="1"/>
</dbReference>
<dbReference type="InterPro" id="IPR006549">
    <property type="entry name" value="HAD-SF_hydro_IIIA"/>
</dbReference>
<dbReference type="SUPFAM" id="SSF56784">
    <property type="entry name" value="HAD-like"/>
    <property type="match status" value="1"/>
</dbReference>
<dbReference type="InterPro" id="IPR001173">
    <property type="entry name" value="Glyco_trans_2-like"/>
</dbReference>